<dbReference type="InterPro" id="IPR011527">
    <property type="entry name" value="ABC1_TM_dom"/>
</dbReference>
<feature type="transmembrane region" description="Helical" evidence="9">
    <location>
        <begin position="133"/>
        <end position="151"/>
    </location>
</feature>
<keyword evidence="8 9" id="KW-0472">Membrane</keyword>
<evidence type="ECO:0000256" key="6">
    <source>
        <dbReference type="ARBA" id="ARBA00022840"/>
    </source>
</evidence>
<dbReference type="InterPro" id="IPR017871">
    <property type="entry name" value="ABC_transporter-like_CS"/>
</dbReference>
<dbReference type="STRING" id="99656.SAMN05421659_107156"/>
<dbReference type="Pfam" id="PF00664">
    <property type="entry name" value="ABC_membrane"/>
    <property type="match status" value="1"/>
</dbReference>
<feature type="transmembrane region" description="Helical" evidence="9">
    <location>
        <begin position="272"/>
        <end position="296"/>
    </location>
</feature>
<dbReference type="InterPro" id="IPR003593">
    <property type="entry name" value="AAA+_ATPase"/>
</dbReference>
<dbReference type="Proteomes" id="UP000199701">
    <property type="component" value="Unassembled WGS sequence"/>
</dbReference>
<protein>
    <submittedName>
        <fullName evidence="12">ATP-binding cassette, subfamily B</fullName>
    </submittedName>
</protein>
<evidence type="ECO:0000313" key="12">
    <source>
        <dbReference type="EMBL" id="SEW24270.1"/>
    </source>
</evidence>
<gene>
    <name evidence="12" type="ORF">SAMN05421659_107156</name>
</gene>
<dbReference type="SMART" id="SM00382">
    <property type="entry name" value="AAA"/>
    <property type="match status" value="1"/>
</dbReference>
<dbReference type="InterPro" id="IPR039421">
    <property type="entry name" value="Type_1_exporter"/>
</dbReference>
<dbReference type="Pfam" id="PF00005">
    <property type="entry name" value="ABC_tran"/>
    <property type="match status" value="1"/>
</dbReference>
<feature type="transmembrane region" description="Helical" evidence="9">
    <location>
        <begin position="234"/>
        <end position="260"/>
    </location>
</feature>
<evidence type="ECO:0000256" key="2">
    <source>
        <dbReference type="ARBA" id="ARBA00022448"/>
    </source>
</evidence>
<dbReference type="InterPro" id="IPR027417">
    <property type="entry name" value="P-loop_NTPase"/>
</dbReference>
<keyword evidence="2" id="KW-0813">Transport</keyword>
<dbReference type="Gene3D" id="3.40.50.300">
    <property type="entry name" value="P-loop containing nucleotide triphosphate hydrolases"/>
    <property type="match status" value="1"/>
</dbReference>
<dbReference type="PROSITE" id="PS00211">
    <property type="entry name" value="ABC_TRANSPORTER_1"/>
    <property type="match status" value="1"/>
</dbReference>
<name>A0A1I0QB95_9FIRM</name>
<dbReference type="SUPFAM" id="SSF90123">
    <property type="entry name" value="ABC transporter transmembrane region"/>
    <property type="match status" value="1"/>
</dbReference>
<keyword evidence="13" id="KW-1185">Reference proteome</keyword>
<dbReference type="GO" id="GO:0005524">
    <property type="term" value="F:ATP binding"/>
    <property type="evidence" value="ECO:0007669"/>
    <property type="project" value="UniProtKB-KW"/>
</dbReference>
<sequence>MKIIINYLKPHFNRMIVGFVIKFGGTLMDLLLPWILAYIIDEVVPQNNINKVLLWGVAMFFCALFAVLGNIIANRMAAGVAKDATRVLRNDLFEKITSLSFNQMDSFTEASLISRMTSDTYNIHNVIGRMQRLGVRAPILLIGGIALTMTLDPILSLILVASLPLLGVVVFFVSKKGIPLYIEQQSMADLLVRKVRESITGIRVIKALSKTNYEEKQFEKINANVVSKEKKAAIVMAITNPVMNFLLNMGWVLIIIVGASRVNVGLTKPGTIIAFLTYFTIILNAMLSITNLFVLFSKATASANRIEQVLNTCEDLKQVTNVYVDSDTGSYKDSDANRNEYADANSYKDSQVPYRIEFDHVSFSYNKNYYSIEDVSFTLKKGQTLGIIGATGSGKTTIINLLMRFYDVDSGVIKIDGKDIRKYSHDEFYQKFGAVFQNDTLFEDTIYENINLGRELSDKQVEKAAEYAQILDHIKLMKNGFGADVSIKGANLSGGQKQRILIARALAKSPQILILDDSSSALDYKTDATLRNDIKKNFVDTTTIIVAQRVSSVMNSDIIIVVDEGKLVGKGTHEELLLTCQEYREISNLQLGK</sequence>
<dbReference type="Gene3D" id="1.20.1560.10">
    <property type="entry name" value="ABC transporter type 1, transmembrane domain"/>
    <property type="match status" value="1"/>
</dbReference>
<evidence type="ECO:0000256" key="7">
    <source>
        <dbReference type="ARBA" id="ARBA00022989"/>
    </source>
</evidence>
<evidence type="ECO:0000259" key="10">
    <source>
        <dbReference type="PROSITE" id="PS50893"/>
    </source>
</evidence>
<evidence type="ECO:0000256" key="3">
    <source>
        <dbReference type="ARBA" id="ARBA00022475"/>
    </source>
</evidence>
<keyword evidence="3" id="KW-1003">Cell membrane</keyword>
<dbReference type="EMBL" id="FOJI01000007">
    <property type="protein sequence ID" value="SEW24270.1"/>
    <property type="molecule type" value="Genomic_DNA"/>
</dbReference>
<feature type="domain" description="ABC transmembrane type-1" evidence="11">
    <location>
        <begin position="16"/>
        <end position="298"/>
    </location>
</feature>
<evidence type="ECO:0000256" key="1">
    <source>
        <dbReference type="ARBA" id="ARBA00004651"/>
    </source>
</evidence>
<dbReference type="AlphaFoldDB" id="A0A1I0QB95"/>
<proteinExistence type="predicted"/>
<dbReference type="GO" id="GO:0005886">
    <property type="term" value="C:plasma membrane"/>
    <property type="evidence" value="ECO:0007669"/>
    <property type="project" value="UniProtKB-SubCell"/>
</dbReference>
<dbReference type="InterPro" id="IPR036640">
    <property type="entry name" value="ABC1_TM_sf"/>
</dbReference>
<dbReference type="OrthoDB" id="9762778at2"/>
<keyword evidence="5" id="KW-0547">Nucleotide-binding</keyword>
<evidence type="ECO:0000256" key="8">
    <source>
        <dbReference type="ARBA" id="ARBA00023136"/>
    </source>
</evidence>
<dbReference type="InterPro" id="IPR003439">
    <property type="entry name" value="ABC_transporter-like_ATP-bd"/>
</dbReference>
<dbReference type="PANTHER" id="PTHR43394:SF1">
    <property type="entry name" value="ATP-BINDING CASSETTE SUB-FAMILY B MEMBER 10, MITOCHONDRIAL"/>
    <property type="match status" value="1"/>
</dbReference>
<evidence type="ECO:0000256" key="4">
    <source>
        <dbReference type="ARBA" id="ARBA00022692"/>
    </source>
</evidence>
<dbReference type="FunFam" id="3.40.50.300:FF:000221">
    <property type="entry name" value="Multidrug ABC transporter ATP-binding protein"/>
    <property type="match status" value="1"/>
</dbReference>
<keyword evidence="4 9" id="KW-0812">Transmembrane</keyword>
<dbReference type="PROSITE" id="PS50893">
    <property type="entry name" value="ABC_TRANSPORTER_2"/>
    <property type="match status" value="1"/>
</dbReference>
<dbReference type="PROSITE" id="PS50929">
    <property type="entry name" value="ABC_TM1F"/>
    <property type="match status" value="1"/>
</dbReference>
<feature type="transmembrane region" description="Helical" evidence="9">
    <location>
        <begin position="52"/>
        <end position="73"/>
    </location>
</feature>
<accession>A0A1I0QB95</accession>
<feature type="transmembrane region" description="Helical" evidence="9">
    <location>
        <begin position="157"/>
        <end position="174"/>
    </location>
</feature>
<dbReference type="GO" id="GO:0016887">
    <property type="term" value="F:ATP hydrolysis activity"/>
    <property type="evidence" value="ECO:0007669"/>
    <property type="project" value="InterPro"/>
</dbReference>
<dbReference type="CDD" id="cd18548">
    <property type="entry name" value="ABC_6TM_Tm287_like"/>
    <property type="match status" value="1"/>
</dbReference>
<feature type="domain" description="ABC transporter" evidence="10">
    <location>
        <begin position="356"/>
        <end position="589"/>
    </location>
</feature>
<comment type="subcellular location">
    <subcellularLocation>
        <location evidence="1">Cell membrane</location>
        <topology evidence="1">Multi-pass membrane protein</topology>
    </subcellularLocation>
</comment>
<evidence type="ECO:0000259" key="11">
    <source>
        <dbReference type="PROSITE" id="PS50929"/>
    </source>
</evidence>
<dbReference type="PANTHER" id="PTHR43394">
    <property type="entry name" value="ATP-DEPENDENT PERMEASE MDL1, MITOCHONDRIAL"/>
    <property type="match status" value="1"/>
</dbReference>
<dbReference type="GO" id="GO:0015421">
    <property type="term" value="F:ABC-type oligopeptide transporter activity"/>
    <property type="evidence" value="ECO:0007669"/>
    <property type="project" value="TreeGrafter"/>
</dbReference>
<evidence type="ECO:0000256" key="5">
    <source>
        <dbReference type="ARBA" id="ARBA00022741"/>
    </source>
</evidence>
<feature type="transmembrane region" description="Helical" evidence="9">
    <location>
        <begin position="12"/>
        <end position="40"/>
    </location>
</feature>
<evidence type="ECO:0000256" key="9">
    <source>
        <dbReference type="SAM" id="Phobius"/>
    </source>
</evidence>
<evidence type="ECO:0000313" key="13">
    <source>
        <dbReference type="Proteomes" id="UP000199701"/>
    </source>
</evidence>
<organism evidence="12 13">
    <name type="scientific">[Clostridium] fimetarium</name>
    <dbReference type="NCBI Taxonomy" id="99656"/>
    <lineage>
        <taxon>Bacteria</taxon>
        <taxon>Bacillati</taxon>
        <taxon>Bacillota</taxon>
        <taxon>Clostridia</taxon>
        <taxon>Lachnospirales</taxon>
        <taxon>Lachnospiraceae</taxon>
    </lineage>
</organism>
<keyword evidence="6 12" id="KW-0067">ATP-binding</keyword>
<dbReference type="SUPFAM" id="SSF52540">
    <property type="entry name" value="P-loop containing nucleoside triphosphate hydrolases"/>
    <property type="match status" value="1"/>
</dbReference>
<reference evidence="12 13" key="1">
    <citation type="submission" date="2016-10" db="EMBL/GenBank/DDBJ databases">
        <authorList>
            <person name="de Groot N.N."/>
        </authorList>
    </citation>
    <scope>NUCLEOTIDE SEQUENCE [LARGE SCALE GENOMIC DNA]</scope>
    <source>
        <strain evidence="12 13">DSM 9179</strain>
    </source>
</reference>
<keyword evidence="7 9" id="KW-1133">Transmembrane helix</keyword>